<keyword evidence="12" id="KW-1185">Reference proteome</keyword>
<dbReference type="SFLD" id="SFLDG01129">
    <property type="entry name" value="C1.5:_HAD__Beta-PGM__Phosphata"/>
    <property type="match status" value="1"/>
</dbReference>
<dbReference type="SFLD" id="SFLDS00003">
    <property type="entry name" value="Haloacid_Dehalogenase"/>
    <property type="match status" value="1"/>
</dbReference>
<evidence type="ECO:0000256" key="10">
    <source>
        <dbReference type="HAMAP-Rule" id="MF_00495"/>
    </source>
</evidence>
<comment type="pathway">
    <text evidence="3 10">Organic acid metabolism; glycolate biosynthesis; glycolate from 2-phosphoglycolate: step 1/1.</text>
</comment>
<feature type="active site" description="Nucleophile" evidence="10">
    <location>
        <position position="10"/>
    </location>
</feature>
<comment type="similarity">
    <text evidence="4 10">Belongs to the HAD-like hydrolase superfamily. CbbY/CbbZ/Gph/YieH family.</text>
</comment>
<gene>
    <name evidence="11" type="ORF">ABID16_001233</name>
</gene>
<comment type="caution">
    <text evidence="11">The sequence shown here is derived from an EMBL/GenBank/DDBJ whole genome shotgun (WGS) entry which is preliminary data.</text>
</comment>
<dbReference type="PRINTS" id="PR00413">
    <property type="entry name" value="HADHALOGNASE"/>
</dbReference>
<dbReference type="Pfam" id="PF13419">
    <property type="entry name" value="HAD_2"/>
    <property type="match status" value="1"/>
</dbReference>
<comment type="catalytic activity">
    <reaction evidence="1 10">
        <text>2-phosphoglycolate + H2O = glycolate + phosphate</text>
        <dbReference type="Rhea" id="RHEA:14369"/>
        <dbReference type="ChEBI" id="CHEBI:15377"/>
        <dbReference type="ChEBI" id="CHEBI:29805"/>
        <dbReference type="ChEBI" id="CHEBI:43474"/>
        <dbReference type="ChEBI" id="CHEBI:58033"/>
        <dbReference type="EC" id="3.1.3.18"/>
    </reaction>
</comment>
<dbReference type="Gene3D" id="3.40.50.1000">
    <property type="entry name" value="HAD superfamily/HAD-like"/>
    <property type="match status" value="1"/>
</dbReference>
<organism evidence="11 12">
    <name type="scientific">Rhizobium aquaticum</name>
    <dbReference type="NCBI Taxonomy" id="1549636"/>
    <lineage>
        <taxon>Bacteria</taxon>
        <taxon>Pseudomonadati</taxon>
        <taxon>Pseudomonadota</taxon>
        <taxon>Alphaproteobacteria</taxon>
        <taxon>Hyphomicrobiales</taxon>
        <taxon>Rhizobiaceae</taxon>
        <taxon>Rhizobium/Agrobacterium group</taxon>
        <taxon>Rhizobium</taxon>
    </lineage>
</organism>
<proteinExistence type="inferred from homology"/>
<keyword evidence="6 10" id="KW-0479">Metal-binding</keyword>
<feature type="binding site" evidence="10">
    <location>
        <position position="10"/>
    </location>
    <ligand>
        <name>Mg(2+)</name>
        <dbReference type="ChEBI" id="CHEBI:18420"/>
    </ligand>
</feature>
<dbReference type="InterPro" id="IPR036412">
    <property type="entry name" value="HAD-like_sf"/>
</dbReference>
<dbReference type="InterPro" id="IPR037512">
    <property type="entry name" value="PGPase_prok"/>
</dbReference>
<evidence type="ECO:0000256" key="9">
    <source>
        <dbReference type="ARBA" id="ARBA00023277"/>
    </source>
</evidence>
<comment type="function">
    <text evidence="10">Specifically catalyzes the dephosphorylation of 2-phosphoglycolate. Is involved in the dissimilation of the intracellular 2-phosphoglycolate formed during the DNA repair of 3'-phosphoglycolate ends, a major class of DNA lesions induced by oxidative stress.</text>
</comment>
<evidence type="ECO:0000313" key="12">
    <source>
        <dbReference type="Proteomes" id="UP001549047"/>
    </source>
</evidence>
<dbReference type="GO" id="GO:0008967">
    <property type="term" value="F:phosphoglycolate phosphatase activity"/>
    <property type="evidence" value="ECO:0007669"/>
    <property type="project" value="UniProtKB-EC"/>
</dbReference>
<dbReference type="InterPro" id="IPR023198">
    <property type="entry name" value="PGP-like_dom2"/>
</dbReference>
<dbReference type="InterPro" id="IPR041492">
    <property type="entry name" value="HAD_2"/>
</dbReference>
<reference evidence="11 12" key="1">
    <citation type="submission" date="2024-06" db="EMBL/GenBank/DDBJ databases">
        <title>Genomic Encyclopedia of Type Strains, Phase IV (KMG-IV): sequencing the most valuable type-strain genomes for metagenomic binning, comparative biology and taxonomic classification.</title>
        <authorList>
            <person name="Goeker M."/>
        </authorList>
    </citation>
    <scope>NUCLEOTIDE SEQUENCE [LARGE SCALE GENOMIC DNA]</scope>
    <source>
        <strain evidence="11 12">DSM 29780</strain>
    </source>
</reference>
<dbReference type="InterPro" id="IPR023214">
    <property type="entry name" value="HAD_sf"/>
</dbReference>
<keyword evidence="9 10" id="KW-0119">Carbohydrate metabolism</keyword>
<dbReference type="PANTHER" id="PTHR43434:SF1">
    <property type="entry name" value="PHOSPHOGLYCOLATE PHOSPHATASE"/>
    <property type="match status" value="1"/>
</dbReference>
<evidence type="ECO:0000256" key="6">
    <source>
        <dbReference type="ARBA" id="ARBA00022723"/>
    </source>
</evidence>
<comment type="cofactor">
    <cofactor evidence="2 10">
        <name>Mg(2+)</name>
        <dbReference type="ChEBI" id="CHEBI:18420"/>
    </cofactor>
</comment>
<dbReference type="EMBL" id="JBEPMB010000001">
    <property type="protein sequence ID" value="MET3612928.1"/>
    <property type="molecule type" value="Genomic_DNA"/>
</dbReference>
<dbReference type="Proteomes" id="UP001549047">
    <property type="component" value="Unassembled WGS sequence"/>
</dbReference>
<feature type="binding site" evidence="10">
    <location>
        <position position="12"/>
    </location>
    <ligand>
        <name>Mg(2+)</name>
        <dbReference type="ChEBI" id="CHEBI:18420"/>
    </ligand>
</feature>
<evidence type="ECO:0000256" key="5">
    <source>
        <dbReference type="ARBA" id="ARBA00013078"/>
    </source>
</evidence>
<dbReference type="InterPro" id="IPR006439">
    <property type="entry name" value="HAD-SF_hydro_IA"/>
</dbReference>
<dbReference type="HAMAP" id="MF_00495">
    <property type="entry name" value="GPH_hydrolase_bact"/>
    <property type="match status" value="1"/>
</dbReference>
<dbReference type="NCBIfam" id="TIGR01549">
    <property type="entry name" value="HAD-SF-IA-v1"/>
    <property type="match status" value="1"/>
</dbReference>
<dbReference type="SFLD" id="SFLDG01135">
    <property type="entry name" value="C1.5.6:_HAD__Beta-PGM__Phospha"/>
    <property type="match status" value="1"/>
</dbReference>
<sequence length="225" mass="24234">MPSMPTVVFDLDGTLVDTAPDLMAGLNHVLAIDGIEPVHYDDMTFLVGQGARAMIERGFALRGRPLAEERLGALLDIFIRHYLDDMPGKSQPYAGVVRSLETLKAEGFRLAVCTNKLEKLALPLLKGLKLDTYFDAIAGGDTFPVRKPDAAHVLKTIERAGGEAAASVMVGDSVNDILAAQNAGIPAIAVPFGYSDVPVERLNPTRIIGHFDELTPHLVRSLLAH</sequence>
<dbReference type="CDD" id="cd07512">
    <property type="entry name" value="HAD_PGPase"/>
    <property type="match status" value="1"/>
</dbReference>
<accession>A0ABV2IWS1</accession>
<evidence type="ECO:0000256" key="1">
    <source>
        <dbReference type="ARBA" id="ARBA00000830"/>
    </source>
</evidence>
<evidence type="ECO:0000256" key="3">
    <source>
        <dbReference type="ARBA" id="ARBA00004818"/>
    </source>
</evidence>
<evidence type="ECO:0000256" key="8">
    <source>
        <dbReference type="ARBA" id="ARBA00022842"/>
    </source>
</evidence>
<dbReference type="PANTHER" id="PTHR43434">
    <property type="entry name" value="PHOSPHOGLYCOLATE PHOSPHATASE"/>
    <property type="match status" value="1"/>
</dbReference>
<feature type="binding site" evidence="10">
    <location>
        <position position="172"/>
    </location>
    <ligand>
        <name>Mg(2+)</name>
        <dbReference type="ChEBI" id="CHEBI:18420"/>
    </ligand>
</feature>
<dbReference type="Gene3D" id="1.10.150.240">
    <property type="entry name" value="Putative phosphatase, domain 2"/>
    <property type="match status" value="1"/>
</dbReference>
<evidence type="ECO:0000313" key="11">
    <source>
        <dbReference type="EMBL" id="MET3612928.1"/>
    </source>
</evidence>
<evidence type="ECO:0000256" key="2">
    <source>
        <dbReference type="ARBA" id="ARBA00001946"/>
    </source>
</evidence>
<dbReference type="RefSeq" id="WP_354555452.1">
    <property type="nucleotide sequence ID" value="NZ_JBEPMB010000001.1"/>
</dbReference>
<dbReference type="InterPro" id="IPR050155">
    <property type="entry name" value="HAD-like_hydrolase_sf"/>
</dbReference>
<name>A0ABV2IWS1_9HYPH</name>
<protein>
    <recommendedName>
        <fullName evidence="5 10">Phosphoglycolate phosphatase</fullName>
        <shortName evidence="10">PGP</shortName>
        <shortName evidence="10">PGPase</shortName>
        <ecNumber evidence="5 10">3.1.3.18</ecNumber>
    </recommendedName>
</protein>
<keyword evidence="8 10" id="KW-0460">Magnesium</keyword>
<dbReference type="NCBIfam" id="TIGR01509">
    <property type="entry name" value="HAD-SF-IA-v3"/>
    <property type="match status" value="1"/>
</dbReference>
<evidence type="ECO:0000256" key="7">
    <source>
        <dbReference type="ARBA" id="ARBA00022801"/>
    </source>
</evidence>
<dbReference type="SUPFAM" id="SSF56784">
    <property type="entry name" value="HAD-like"/>
    <property type="match status" value="1"/>
</dbReference>
<keyword evidence="7 10" id="KW-0378">Hydrolase</keyword>
<dbReference type="EC" id="3.1.3.18" evidence="5 10"/>
<evidence type="ECO:0000256" key="4">
    <source>
        <dbReference type="ARBA" id="ARBA00006171"/>
    </source>
</evidence>